<dbReference type="GO" id="GO:0055087">
    <property type="term" value="C:Ski complex"/>
    <property type="evidence" value="ECO:0007669"/>
    <property type="project" value="InterPro"/>
</dbReference>
<reference evidence="3" key="1">
    <citation type="submission" date="2023-01" db="EMBL/GenBank/DDBJ databases">
        <title>Genome assembly of the deep-sea coral Lophelia pertusa.</title>
        <authorList>
            <person name="Herrera S."/>
            <person name="Cordes E."/>
        </authorList>
    </citation>
    <scope>NUCLEOTIDE SEQUENCE</scope>
    <source>
        <strain evidence="3">USNM1676648</strain>
        <tissue evidence="3">Polyp</tissue>
    </source>
</reference>
<dbReference type="InterPro" id="IPR011990">
    <property type="entry name" value="TPR-like_helical_dom_sf"/>
</dbReference>
<evidence type="ECO:0000313" key="4">
    <source>
        <dbReference type="Proteomes" id="UP001163046"/>
    </source>
</evidence>
<name>A0A9W9YV45_9CNID</name>
<evidence type="ECO:0000313" key="3">
    <source>
        <dbReference type="EMBL" id="KAJ7369921.1"/>
    </source>
</evidence>
<dbReference type="SUPFAM" id="SSF48452">
    <property type="entry name" value="TPR-like"/>
    <property type="match status" value="1"/>
</dbReference>
<dbReference type="InterPro" id="IPR039226">
    <property type="entry name" value="Ski3/TTC37"/>
</dbReference>
<dbReference type="Proteomes" id="UP001163046">
    <property type="component" value="Unassembled WGS sequence"/>
</dbReference>
<dbReference type="GO" id="GO:0006401">
    <property type="term" value="P:RNA catabolic process"/>
    <property type="evidence" value="ECO:0007669"/>
    <property type="project" value="InterPro"/>
</dbReference>
<evidence type="ECO:0000256" key="1">
    <source>
        <dbReference type="ARBA" id="ARBA00022737"/>
    </source>
</evidence>
<dbReference type="PANTHER" id="PTHR15704:SF7">
    <property type="entry name" value="SUPERKILLER COMPLEX PROTEIN 3"/>
    <property type="match status" value="1"/>
</dbReference>
<keyword evidence="2" id="KW-0802">TPR repeat</keyword>
<protein>
    <submittedName>
        <fullName evidence="3">Tetratricopeptide repeat protein 37</fullName>
    </submittedName>
</protein>
<organism evidence="3 4">
    <name type="scientific">Desmophyllum pertusum</name>
    <dbReference type="NCBI Taxonomy" id="174260"/>
    <lineage>
        <taxon>Eukaryota</taxon>
        <taxon>Metazoa</taxon>
        <taxon>Cnidaria</taxon>
        <taxon>Anthozoa</taxon>
        <taxon>Hexacorallia</taxon>
        <taxon>Scleractinia</taxon>
        <taxon>Caryophylliina</taxon>
        <taxon>Caryophylliidae</taxon>
        <taxon>Desmophyllum</taxon>
    </lineage>
</organism>
<evidence type="ECO:0000256" key="2">
    <source>
        <dbReference type="ARBA" id="ARBA00022803"/>
    </source>
</evidence>
<proteinExistence type="predicted"/>
<sequence>MVLLLEHQKLFLQAEKAFESAIKLLQENGTEDQQQHLNTVLVNRHARVLCSLGRYKDAVARYQAVKPLTMFHDVCGLACHCSWRPVKR</sequence>
<keyword evidence="4" id="KW-1185">Reference proteome</keyword>
<dbReference type="Gene3D" id="1.25.40.10">
    <property type="entry name" value="Tetratricopeptide repeat domain"/>
    <property type="match status" value="1"/>
</dbReference>
<dbReference type="AlphaFoldDB" id="A0A9W9YV45"/>
<dbReference type="EMBL" id="MU826879">
    <property type="protein sequence ID" value="KAJ7369921.1"/>
    <property type="molecule type" value="Genomic_DNA"/>
</dbReference>
<keyword evidence="1" id="KW-0677">Repeat</keyword>
<accession>A0A9W9YV45</accession>
<dbReference type="OrthoDB" id="421075at2759"/>
<dbReference type="PANTHER" id="PTHR15704">
    <property type="entry name" value="SUPERKILLER 3 PROTEIN-RELATED"/>
    <property type="match status" value="1"/>
</dbReference>
<gene>
    <name evidence="3" type="primary">TTC37_3</name>
    <name evidence="3" type="ORF">OS493_035494</name>
</gene>
<comment type="caution">
    <text evidence="3">The sequence shown here is derived from an EMBL/GenBank/DDBJ whole genome shotgun (WGS) entry which is preliminary data.</text>
</comment>